<organism evidence="2 3">
    <name type="scientific">Platysternon megacephalum</name>
    <name type="common">big-headed turtle</name>
    <dbReference type="NCBI Taxonomy" id="55544"/>
    <lineage>
        <taxon>Eukaryota</taxon>
        <taxon>Metazoa</taxon>
        <taxon>Chordata</taxon>
        <taxon>Craniata</taxon>
        <taxon>Vertebrata</taxon>
        <taxon>Euteleostomi</taxon>
        <taxon>Archelosauria</taxon>
        <taxon>Testudinata</taxon>
        <taxon>Testudines</taxon>
        <taxon>Cryptodira</taxon>
        <taxon>Durocryptodira</taxon>
        <taxon>Testudinoidea</taxon>
        <taxon>Platysternidae</taxon>
        <taxon>Platysternon</taxon>
    </lineage>
</organism>
<dbReference type="GO" id="GO:0030866">
    <property type="term" value="P:cortical actin cytoskeleton organization"/>
    <property type="evidence" value="ECO:0007669"/>
    <property type="project" value="TreeGrafter"/>
</dbReference>
<reference evidence="2 3" key="1">
    <citation type="submission" date="2019-04" db="EMBL/GenBank/DDBJ databases">
        <title>Draft genome of the big-headed turtle Platysternon megacephalum.</title>
        <authorList>
            <person name="Gong S."/>
        </authorList>
    </citation>
    <scope>NUCLEOTIDE SEQUENCE [LARGE SCALE GENOMIC DNA]</scope>
    <source>
        <strain evidence="2">DO16091913</strain>
        <tissue evidence="2">Muscle</tissue>
    </source>
</reference>
<evidence type="ECO:0000313" key="2">
    <source>
        <dbReference type="EMBL" id="TFJ99878.1"/>
    </source>
</evidence>
<evidence type="ECO:0000256" key="1">
    <source>
        <dbReference type="SAM" id="MobiDB-lite"/>
    </source>
</evidence>
<dbReference type="AlphaFoldDB" id="A0A4D9DRW0"/>
<reference evidence="2 3" key="2">
    <citation type="submission" date="2019-04" db="EMBL/GenBank/DDBJ databases">
        <title>The genome sequence of big-headed turtle.</title>
        <authorList>
            <person name="Gong S."/>
        </authorList>
    </citation>
    <scope>NUCLEOTIDE SEQUENCE [LARGE SCALE GENOMIC DNA]</scope>
    <source>
        <strain evidence="2">DO16091913</strain>
        <tissue evidence="2">Muscle</tissue>
    </source>
</reference>
<dbReference type="STRING" id="55544.A0A4D9DRW0"/>
<keyword evidence="2" id="KW-0645">Protease</keyword>
<dbReference type="GO" id="GO:0016477">
    <property type="term" value="P:cell migration"/>
    <property type="evidence" value="ECO:0007669"/>
    <property type="project" value="TreeGrafter"/>
</dbReference>
<dbReference type="InterPro" id="IPR019137">
    <property type="entry name" value="Nck-associated_protein-1"/>
</dbReference>
<evidence type="ECO:0000313" key="3">
    <source>
        <dbReference type="Proteomes" id="UP000297703"/>
    </source>
</evidence>
<proteinExistence type="predicted"/>
<dbReference type="PANTHER" id="PTHR12093">
    <property type="entry name" value="NCK-ASSOCIATED PROTEIN 1"/>
    <property type="match status" value="1"/>
</dbReference>
<dbReference type="GO" id="GO:0030031">
    <property type="term" value="P:cell projection assembly"/>
    <property type="evidence" value="ECO:0007669"/>
    <property type="project" value="TreeGrafter"/>
</dbReference>
<dbReference type="Proteomes" id="UP000297703">
    <property type="component" value="Unassembled WGS sequence"/>
</dbReference>
<feature type="compositionally biased region" description="Basic and acidic residues" evidence="1">
    <location>
        <begin position="635"/>
        <end position="653"/>
    </location>
</feature>
<dbReference type="OrthoDB" id="548214at2759"/>
<dbReference type="GO" id="GO:0048812">
    <property type="term" value="P:neuron projection morphogenesis"/>
    <property type="evidence" value="ECO:0007669"/>
    <property type="project" value="TreeGrafter"/>
</dbReference>
<protein>
    <submittedName>
        <fullName evidence="2">Lon protease-like protein, mitochondrial-like</fullName>
    </submittedName>
</protein>
<dbReference type="EMBL" id="QXTE01000300">
    <property type="protein sequence ID" value="TFJ99878.1"/>
    <property type="molecule type" value="Genomic_DNA"/>
</dbReference>
<feature type="compositionally biased region" description="Basic residues" evidence="1">
    <location>
        <begin position="624"/>
        <end position="634"/>
    </location>
</feature>
<keyword evidence="3" id="KW-1185">Reference proteome</keyword>
<dbReference type="GO" id="GO:0008233">
    <property type="term" value="F:peptidase activity"/>
    <property type="evidence" value="ECO:0007669"/>
    <property type="project" value="UniProtKB-KW"/>
</dbReference>
<feature type="region of interest" description="Disordered" evidence="1">
    <location>
        <begin position="623"/>
        <end position="653"/>
    </location>
</feature>
<name>A0A4D9DRW0_9SAUR</name>
<accession>A0A4D9DRW0</accession>
<dbReference type="GO" id="GO:0031209">
    <property type="term" value="C:SCAR complex"/>
    <property type="evidence" value="ECO:0007669"/>
    <property type="project" value="TreeGrafter"/>
</dbReference>
<gene>
    <name evidence="2" type="ORF">DR999_PMT18060</name>
</gene>
<keyword evidence="2" id="KW-0378">Hydrolase</keyword>
<dbReference type="PANTHER" id="PTHR12093:SF9">
    <property type="entry name" value="NCK-ASSOCIATED PROTEIN 1-LIKE"/>
    <property type="match status" value="1"/>
</dbReference>
<dbReference type="GO" id="GO:0006508">
    <property type="term" value="P:proteolysis"/>
    <property type="evidence" value="ECO:0007669"/>
    <property type="project" value="UniProtKB-KW"/>
</dbReference>
<sequence length="1115" mass="126085">MSLPSIYQHKFAEKLTILNDRGKGVLIRMYNIKKTCSDPRSKPPFFTEKTMEPSIKYINKKFPNVDARSSTQHLGPVHKEKAEIIKVLNSYYQSFVDVMEFRDHVYELLNTIDASQCYFDIHVNYDLTKNYLDLVVTYTSVILLLSRIEDRKALIGMYNCAHEMIQGSGDPSYARLAQMVLEYDTPLKKLTEEFGPHTKAVTSALLSLHFLFARRNQSTEQWRSDQLLSLISNSATMLSPASSDVMACEYLSLEVIERWILIQWVGDGTGLSCTGGCAGARGWLGAALVISTHSRPLCRYGKRVADIKECKEHAVAHSGQLHRNRRAFLRNAVRELEALLSDQPGLLGPKALCVFVALSLCRDEVNWLVRHAEHVTKTKTPEDYADSHIAELLFLMEQLRTLVHRHGPVIQRYHVQYLARFDALLLSDIIQNLTVCPEEESIIMSSFVSTLSSLTLKQVDKKEKFDFSGLRLDWFRLQAYTSVAKAPMQLRESPDVGRVMNLIMFHSKMLDSLEELVVETSDLSAFCFYVRPFEKLFALTMEEPAMLRFTIAFPLVCSHFAHCTHPMCPEEYPHLKSCSLGLCNNFLEEIAKQAANCIMDACAEQRKLSDQLLPKHCASTISKARNKKAQKQPPKKGEPERDKPGAESQRKDRIVVTNMDKLHQMLGELSLSVNHIPSFTVFEHMITPAEYLSSHLETRLNRSFVWMANYNQAMQQIARPSEVLAGLRSYLAFIQSLGQFTCMDSSRIIRNVLLQQTQPLDSSGEQTLTTIYTNWYLEALLRQASTGAIVLSPAMQAFISVPREGEQSFSAEEFSDISEMRALAELLGPYGMKFLSDNLMWHVTSQVVELKKLVTENMDVLVQIRSNFYKPEQMVSLLPRLTSADNVLKRMTIIGEILSFRSMAQSGLREVFSNRCPFLMGPIECLKDFVTPDTDIKVTLSIFELATAAGIPCDIDPALVSALSNLKTDSSSPEEEYKSACLLLVFVAVSLPLLASDPFSVYSIEMDGYSNNIHCLAKAIIHVSAALFTIHSKNIETHLKEFLLLASVSLLQLGQETDKLRSKNRESISLLMHLIVEESSFLTVDMLETCFPYVLLRNAYREVHKAFLLSKLPAH</sequence>
<dbReference type="Pfam" id="PF09735">
    <property type="entry name" value="Nckap1"/>
    <property type="match status" value="2"/>
</dbReference>
<comment type="caution">
    <text evidence="2">The sequence shown here is derived from an EMBL/GenBank/DDBJ whole genome shotgun (WGS) entry which is preliminary data.</text>
</comment>